<protein>
    <recommendedName>
        <fullName evidence="4">HNH nuclease domain-containing protein</fullName>
    </recommendedName>
</protein>
<reference evidence="2 3" key="1">
    <citation type="submission" date="2023-01" db="EMBL/GenBank/DDBJ databases">
        <title>Analysis of 21 Apiospora genomes using comparative genomics revels a genus with tremendous synthesis potential of carbohydrate active enzymes and secondary metabolites.</title>
        <authorList>
            <person name="Sorensen T."/>
        </authorList>
    </citation>
    <scope>NUCLEOTIDE SEQUENCE [LARGE SCALE GENOMIC DNA]</scope>
    <source>
        <strain evidence="2 3">CBS 24483</strain>
    </source>
</reference>
<evidence type="ECO:0000256" key="1">
    <source>
        <dbReference type="SAM" id="MobiDB-lite"/>
    </source>
</evidence>
<sequence length="379" mass="42949">MVEVKITSTFVENLPPPTHDKQPEDDASEDIRDKFEAAELLRQKLSQAINKSQDPDEDVRKILDSEIKIRLMISLLQNPEAFPPLLLFSRFAEDELNQYTTGELDFLKQNPHLRKSDTPQGTPTKKHKGKAGESSTTVSSPMPKGYRDPEMRKAQKDVPKWYGPRCVFTRQTYSVEGAHIIANHFTAKDEGHSQQLLMFKDAISTIFSKDLSAKMKRLISEAGNVKVNILPLNVNVHRGWDGYRFVIRPLQVDPDGRSMNIQFLFLDEAKDPLYASSIYKDNTKEHDVEIGGYSDWWRLKDTGATDTAETPPVRIRTGDVYKLETTDPDKYPLPSFELFILGWTVHCLRHAFKAGGAARSLFRHPPPDVDGGAAASRRK</sequence>
<proteinExistence type="predicted"/>
<evidence type="ECO:0000313" key="2">
    <source>
        <dbReference type="EMBL" id="KAK7967845.1"/>
    </source>
</evidence>
<gene>
    <name evidence="2" type="ORF">PG986_002122</name>
</gene>
<dbReference type="Proteomes" id="UP001391051">
    <property type="component" value="Unassembled WGS sequence"/>
</dbReference>
<feature type="region of interest" description="Disordered" evidence="1">
    <location>
        <begin position="108"/>
        <end position="154"/>
    </location>
</feature>
<evidence type="ECO:0000313" key="3">
    <source>
        <dbReference type="Proteomes" id="UP001391051"/>
    </source>
</evidence>
<accession>A0ABR1R0L8</accession>
<keyword evidence="3" id="KW-1185">Reference proteome</keyword>
<feature type="region of interest" description="Disordered" evidence="1">
    <location>
        <begin position="1"/>
        <end position="30"/>
    </location>
</feature>
<name>A0ABR1R0L8_9PEZI</name>
<dbReference type="GeneID" id="92071406"/>
<feature type="compositionally biased region" description="Polar residues" evidence="1">
    <location>
        <begin position="1"/>
        <end position="11"/>
    </location>
</feature>
<feature type="compositionally biased region" description="Basic and acidic residues" evidence="1">
    <location>
        <begin position="145"/>
        <end position="154"/>
    </location>
</feature>
<comment type="caution">
    <text evidence="2">The sequence shown here is derived from an EMBL/GenBank/DDBJ whole genome shotgun (WGS) entry which is preliminary data.</text>
</comment>
<dbReference type="RefSeq" id="XP_066707237.1">
    <property type="nucleotide sequence ID" value="XM_066838344.1"/>
</dbReference>
<dbReference type="EMBL" id="JAQQWE010000001">
    <property type="protein sequence ID" value="KAK7967845.1"/>
    <property type="molecule type" value="Genomic_DNA"/>
</dbReference>
<organism evidence="2 3">
    <name type="scientific">Apiospora aurea</name>
    <dbReference type="NCBI Taxonomy" id="335848"/>
    <lineage>
        <taxon>Eukaryota</taxon>
        <taxon>Fungi</taxon>
        <taxon>Dikarya</taxon>
        <taxon>Ascomycota</taxon>
        <taxon>Pezizomycotina</taxon>
        <taxon>Sordariomycetes</taxon>
        <taxon>Xylariomycetidae</taxon>
        <taxon>Amphisphaeriales</taxon>
        <taxon>Apiosporaceae</taxon>
        <taxon>Apiospora</taxon>
    </lineage>
</organism>
<feature type="compositionally biased region" description="Basic and acidic residues" evidence="1">
    <location>
        <begin position="18"/>
        <end position="30"/>
    </location>
</feature>
<evidence type="ECO:0008006" key="4">
    <source>
        <dbReference type="Google" id="ProtNLM"/>
    </source>
</evidence>